<dbReference type="Proteomes" id="UP000050417">
    <property type="component" value="Unassembled WGS sequence"/>
</dbReference>
<evidence type="ECO:0000313" key="1">
    <source>
        <dbReference type="EMBL" id="KPL80566.1"/>
    </source>
</evidence>
<evidence type="ECO:0000313" key="2">
    <source>
        <dbReference type="Proteomes" id="UP000050417"/>
    </source>
</evidence>
<sequence length="86" mass="9088">MDVIKVKANSRTAAVAGAIAGVMREHKYAEVQAIGAGAVNQAIKALVLAKGYLAEDGIPIICMPEFVDVDIDGKVRTAIKLIIEPR</sequence>
<dbReference type="Gene3D" id="3.30.110.20">
    <property type="entry name" value="Alba-like domain"/>
    <property type="match status" value="1"/>
</dbReference>
<name>A0A0P6XCD8_9CHLR</name>
<dbReference type="AlphaFoldDB" id="A0A0P6XCD8"/>
<dbReference type="GO" id="GO:0003676">
    <property type="term" value="F:nucleic acid binding"/>
    <property type="evidence" value="ECO:0007669"/>
    <property type="project" value="InterPro"/>
</dbReference>
<accession>A0A0P6XCD8</accession>
<dbReference type="InterPro" id="IPR036882">
    <property type="entry name" value="Alba-like_dom_sf"/>
</dbReference>
<dbReference type="PANTHER" id="PTHR35331">
    <property type="entry name" value="STAGE V SPORULATION PROTEIN S"/>
    <property type="match status" value="1"/>
</dbReference>
<reference evidence="1 2" key="1">
    <citation type="submission" date="2015-07" db="EMBL/GenBank/DDBJ databases">
        <title>Genome sequence of Ornatilinea apprima DSM 23815.</title>
        <authorList>
            <person name="Hemp J."/>
            <person name="Ward L.M."/>
            <person name="Pace L.A."/>
            <person name="Fischer W.W."/>
        </authorList>
    </citation>
    <scope>NUCLEOTIDE SEQUENCE [LARGE SCALE GENOMIC DNA]</scope>
    <source>
        <strain evidence="1 2">P3M-1</strain>
    </source>
</reference>
<dbReference type="RefSeq" id="WP_075061212.1">
    <property type="nucleotide sequence ID" value="NZ_LGCL01000004.1"/>
</dbReference>
<comment type="caution">
    <text evidence="1">The sequence shown here is derived from an EMBL/GenBank/DDBJ whole genome shotgun (WGS) entry which is preliminary data.</text>
</comment>
<keyword evidence="2" id="KW-1185">Reference proteome</keyword>
<dbReference type="OrthoDB" id="9796055at2"/>
<protein>
    <submittedName>
        <fullName evidence="1">Stage V sporulation protein S</fullName>
    </submittedName>
</protein>
<dbReference type="InterPro" id="IPR007347">
    <property type="entry name" value="SpoVS"/>
</dbReference>
<proteinExistence type="predicted"/>
<dbReference type="Pfam" id="PF04232">
    <property type="entry name" value="SpoVS"/>
    <property type="match status" value="1"/>
</dbReference>
<dbReference type="PANTHER" id="PTHR35331:SF1">
    <property type="entry name" value="STAGE V SPORULATION PROTEIN S"/>
    <property type="match status" value="1"/>
</dbReference>
<dbReference type="EMBL" id="LGCL01000004">
    <property type="protein sequence ID" value="KPL80566.1"/>
    <property type="molecule type" value="Genomic_DNA"/>
</dbReference>
<organism evidence="1 2">
    <name type="scientific">Ornatilinea apprima</name>
    <dbReference type="NCBI Taxonomy" id="1134406"/>
    <lineage>
        <taxon>Bacteria</taxon>
        <taxon>Bacillati</taxon>
        <taxon>Chloroflexota</taxon>
        <taxon>Anaerolineae</taxon>
        <taxon>Anaerolineales</taxon>
        <taxon>Anaerolineaceae</taxon>
        <taxon>Ornatilinea</taxon>
    </lineage>
</organism>
<gene>
    <name evidence="1" type="ORF">ADN00_01605</name>
</gene>